<sequence length="302" mass="35270">MLLKHRLSFAQIFTFTWKVDLMLLLCCTIVFFVDKYWLSAHIAIPVAVSAVLGTAIAFFIGFNNNQAYDRWWEARMIWGALVNDSRSWARSLLHYTQTDGDQEQQTFVRHMIYRHLSFVYALKTNLRKLPDDYYTRYLTKEEIDYVQQHQNIPNALLNLQSADLQQLRKTGVVDGFAFLELNDMLVKHCDEMGKSERIKNTVFPPSYVYFTRLFIWFYVILNTLMMTESIGAWSILFGWVFGFVFHVTHLNGITLMNPFEYHPLGIPLDSIARTIEINLIELMGEEPVPQPVKPKADGLYIM</sequence>
<dbReference type="PANTHER" id="PTHR33281:SF19">
    <property type="entry name" value="VOLTAGE-DEPENDENT ANION CHANNEL-FORMING PROTEIN YNEE"/>
    <property type="match status" value="1"/>
</dbReference>
<keyword evidence="7 9" id="KW-0472">Membrane</keyword>
<keyword evidence="4 9" id="KW-0812">Transmembrane</keyword>
<keyword evidence="5 9" id="KW-1133">Transmembrane helix</keyword>
<gene>
    <name evidence="10" type="ORF">SAMN04488128_102744</name>
</gene>
<evidence type="ECO:0000256" key="6">
    <source>
        <dbReference type="ARBA" id="ARBA00023065"/>
    </source>
</evidence>
<comment type="subcellular location">
    <subcellularLocation>
        <location evidence="1">Cell membrane</location>
        <topology evidence="1">Multi-pass membrane protein</topology>
    </subcellularLocation>
</comment>
<protein>
    <submittedName>
        <fullName evidence="10">Putative membrane protein</fullName>
    </submittedName>
</protein>
<evidence type="ECO:0000256" key="8">
    <source>
        <dbReference type="ARBA" id="ARBA00034708"/>
    </source>
</evidence>
<accession>A0A1T4R197</accession>
<keyword evidence="2" id="KW-0813">Transport</keyword>
<proteinExistence type="inferred from homology"/>
<evidence type="ECO:0000256" key="5">
    <source>
        <dbReference type="ARBA" id="ARBA00022989"/>
    </source>
</evidence>
<comment type="similarity">
    <text evidence="8">Belongs to the anion channel-forming bestrophin (TC 1.A.46) family.</text>
</comment>
<evidence type="ECO:0000256" key="4">
    <source>
        <dbReference type="ARBA" id="ARBA00022692"/>
    </source>
</evidence>
<evidence type="ECO:0000256" key="9">
    <source>
        <dbReference type="SAM" id="Phobius"/>
    </source>
</evidence>
<dbReference type="OrthoDB" id="445589at2"/>
<dbReference type="PANTHER" id="PTHR33281">
    <property type="entry name" value="UPF0187 PROTEIN YNEE"/>
    <property type="match status" value="1"/>
</dbReference>
<evidence type="ECO:0000256" key="1">
    <source>
        <dbReference type="ARBA" id="ARBA00004651"/>
    </source>
</evidence>
<feature type="transmembrane region" description="Helical" evidence="9">
    <location>
        <begin position="230"/>
        <end position="248"/>
    </location>
</feature>
<name>A0A1T4R197_9BACT</name>
<dbReference type="Pfam" id="PF25539">
    <property type="entry name" value="Bestrophin_2"/>
    <property type="match status" value="1"/>
</dbReference>
<feature type="transmembrane region" description="Helical" evidence="9">
    <location>
        <begin position="12"/>
        <end position="33"/>
    </location>
</feature>
<dbReference type="Proteomes" id="UP000190367">
    <property type="component" value="Unassembled WGS sequence"/>
</dbReference>
<dbReference type="EMBL" id="FUWZ01000002">
    <property type="protein sequence ID" value="SKA09822.1"/>
    <property type="molecule type" value="Genomic_DNA"/>
</dbReference>
<evidence type="ECO:0000256" key="7">
    <source>
        <dbReference type="ARBA" id="ARBA00023136"/>
    </source>
</evidence>
<feature type="transmembrane region" description="Helical" evidence="9">
    <location>
        <begin position="207"/>
        <end position="224"/>
    </location>
</feature>
<dbReference type="STRING" id="634771.SAMN04488128_102744"/>
<dbReference type="AlphaFoldDB" id="A0A1T4R197"/>
<dbReference type="RefSeq" id="WP_078669259.1">
    <property type="nucleotide sequence ID" value="NZ_FUWZ01000002.1"/>
</dbReference>
<dbReference type="GO" id="GO:0005254">
    <property type="term" value="F:chloride channel activity"/>
    <property type="evidence" value="ECO:0007669"/>
    <property type="project" value="InterPro"/>
</dbReference>
<evidence type="ECO:0000313" key="10">
    <source>
        <dbReference type="EMBL" id="SKA09822.1"/>
    </source>
</evidence>
<evidence type="ECO:0000313" key="11">
    <source>
        <dbReference type="Proteomes" id="UP000190367"/>
    </source>
</evidence>
<evidence type="ECO:0000256" key="2">
    <source>
        <dbReference type="ARBA" id="ARBA00022448"/>
    </source>
</evidence>
<organism evidence="10 11">
    <name type="scientific">Chitinophaga eiseniae</name>
    <dbReference type="NCBI Taxonomy" id="634771"/>
    <lineage>
        <taxon>Bacteria</taxon>
        <taxon>Pseudomonadati</taxon>
        <taxon>Bacteroidota</taxon>
        <taxon>Chitinophagia</taxon>
        <taxon>Chitinophagales</taxon>
        <taxon>Chitinophagaceae</taxon>
        <taxon>Chitinophaga</taxon>
    </lineage>
</organism>
<dbReference type="InterPro" id="IPR044669">
    <property type="entry name" value="YneE/VCCN1/2-like"/>
</dbReference>
<dbReference type="GO" id="GO:0005886">
    <property type="term" value="C:plasma membrane"/>
    <property type="evidence" value="ECO:0007669"/>
    <property type="project" value="UniProtKB-SubCell"/>
</dbReference>
<reference evidence="11" key="1">
    <citation type="submission" date="2017-02" db="EMBL/GenBank/DDBJ databases">
        <authorList>
            <person name="Varghese N."/>
            <person name="Submissions S."/>
        </authorList>
    </citation>
    <scope>NUCLEOTIDE SEQUENCE [LARGE SCALE GENOMIC DNA]</scope>
    <source>
        <strain evidence="11">DSM 22224</strain>
    </source>
</reference>
<evidence type="ECO:0000256" key="3">
    <source>
        <dbReference type="ARBA" id="ARBA00022475"/>
    </source>
</evidence>
<keyword evidence="3" id="KW-1003">Cell membrane</keyword>
<keyword evidence="6" id="KW-0406">Ion transport</keyword>
<keyword evidence="11" id="KW-1185">Reference proteome</keyword>
<feature type="transmembrane region" description="Helical" evidence="9">
    <location>
        <begin position="39"/>
        <end position="62"/>
    </location>
</feature>